<dbReference type="GeneID" id="9466707"/>
<dbReference type="HOGENOM" id="CLU_2077677_0_0_1"/>
<dbReference type="OrthoDB" id="113472at2759"/>
<sequence length="118" mass="12936">MGAEASRLFEIPGLVRTGSTVTWEAFDVPLHQIVTRYTQVAKRKQLGRQAPSWVDAVPCAVLQRSVTEYKSHVKTYFAYAQQISMHQRVPTPVFSVKTGENDSVPVSTDSALAAASLA</sequence>
<evidence type="ECO:0000313" key="2">
    <source>
        <dbReference type="Proteomes" id="UP000006643"/>
    </source>
</evidence>
<evidence type="ECO:0000313" key="1">
    <source>
        <dbReference type="EMBL" id="EEY60258.1"/>
    </source>
</evidence>
<proteinExistence type="predicted"/>
<dbReference type="VEuPathDB" id="FungiDB:PITG_21208"/>
<accession>D0P3L3</accession>
<gene>
    <name evidence="1" type="ORF">PITG_21208</name>
</gene>
<dbReference type="EMBL" id="DS028389">
    <property type="protein sequence ID" value="EEY60258.1"/>
    <property type="molecule type" value="Genomic_DNA"/>
</dbReference>
<dbReference type="eggNOG" id="ENOG502QQZN">
    <property type="taxonomic scope" value="Eukaryota"/>
</dbReference>
<protein>
    <submittedName>
        <fullName evidence="1">Uncharacterized protein</fullName>
    </submittedName>
</protein>
<dbReference type="RefSeq" id="XP_002895105.1">
    <property type="nucleotide sequence ID" value="XM_002895059.1"/>
</dbReference>
<keyword evidence="2" id="KW-1185">Reference proteome</keyword>
<name>D0P3L3_PHYIT</name>
<reference evidence="1" key="1">
    <citation type="submission" date="2006-10" db="EMBL/GenBank/DDBJ databases">
        <title>Annotation of Phytophthora infestans T30-4.</title>
        <authorList>
            <consortium name="The Broad Institute Genome Sequencing Platform"/>
            <person name="Nusbaum C."/>
            <person name="Haas B."/>
            <person name="Kamoun S."/>
            <person name="Fry W."/>
            <person name="Judelson H."/>
            <person name="Ristaino J."/>
            <person name="Govers F."/>
            <person name="Whisson S."/>
            <person name="Birch P."/>
            <person name="Birren B."/>
            <person name="Lander E."/>
            <person name="Galagan J."/>
            <person name="Zody M."/>
            <person name="Devon K."/>
            <person name="O'Neil K."/>
            <person name="Zembek L."/>
            <person name="Anderson S."/>
            <person name="Jaffe D."/>
            <person name="Butler J."/>
            <person name="Alvarez P."/>
            <person name="Gnerre S."/>
            <person name="Grabherr M."/>
            <person name="Mauceli E."/>
            <person name="Brockman W."/>
            <person name="Young S."/>
            <person name="LaButti K."/>
            <person name="Sykes S."/>
            <person name="DeCaprio D."/>
            <person name="Crawford M."/>
            <person name="Koehrsen M."/>
            <person name="Engels R."/>
            <person name="Montgomery P."/>
            <person name="Pearson M."/>
            <person name="Howarth C."/>
            <person name="Larson L."/>
            <person name="White J."/>
            <person name="O'Leary S."/>
            <person name="Kodira C."/>
            <person name="Zeng Q."/>
            <person name="Yandava C."/>
            <person name="Alvarado L."/>
        </authorList>
    </citation>
    <scope>NUCLEOTIDE SEQUENCE</scope>
    <source>
        <strain evidence="1">T30-4</strain>
    </source>
</reference>
<dbReference type="InParanoid" id="D0P3L3"/>
<dbReference type="PANTHER" id="PTHR40261:SF1">
    <property type="entry name" value="RIESKE DOMAIN-CONTAINING PROTEIN"/>
    <property type="match status" value="1"/>
</dbReference>
<dbReference type="KEGG" id="pif:PITG_21208"/>
<dbReference type="PANTHER" id="PTHR40261">
    <property type="match status" value="1"/>
</dbReference>
<dbReference type="AlphaFoldDB" id="D0P3L3"/>
<dbReference type="Proteomes" id="UP000006643">
    <property type="component" value="Unassembled WGS sequence"/>
</dbReference>
<organism evidence="1 2">
    <name type="scientific">Phytophthora infestans (strain T30-4)</name>
    <name type="common">Potato late blight agent</name>
    <dbReference type="NCBI Taxonomy" id="403677"/>
    <lineage>
        <taxon>Eukaryota</taxon>
        <taxon>Sar</taxon>
        <taxon>Stramenopiles</taxon>
        <taxon>Oomycota</taxon>
        <taxon>Peronosporomycetes</taxon>
        <taxon>Peronosporales</taxon>
        <taxon>Peronosporaceae</taxon>
        <taxon>Phytophthora</taxon>
    </lineage>
</organism>